<accession>L8GJZ9</accession>
<dbReference type="RefSeq" id="XP_004334524.1">
    <property type="nucleotide sequence ID" value="XM_004334476.1"/>
</dbReference>
<dbReference type="EMBL" id="KB008110">
    <property type="protein sequence ID" value="ELR12511.1"/>
    <property type="molecule type" value="Genomic_DNA"/>
</dbReference>
<protein>
    <submittedName>
        <fullName evidence="1">Uncharacterized protein</fullName>
    </submittedName>
</protein>
<dbReference type="GeneID" id="14913023"/>
<keyword evidence="2" id="KW-1185">Reference proteome</keyword>
<dbReference type="VEuPathDB" id="AmoebaDB:ACA1_028150"/>
<evidence type="ECO:0000313" key="1">
    <source>
        <dbReference type="EMBL" id="ELR12511.1"/>
    </source>
</evidence>
<evidence type="ECO:0000313" key="2">
    <source>
        <dbReference type="Proteomes" id="UP000011083"/>
    </source>
</evidence>
<dbReference type="OrthoDB" id="59066at2759"/>
<dbReference type="Proteomes" id="UP000011083">
    <property type="component" value="Unassembled WGS sequence"/>
</dbReference>
<organism evidence="1 2">
    <name type="scientific">Acanthamoeba castellanii (strain ATCC 30010 / Neff)</name>
    <dbReference type="NCBI Taxonomy" id="1257118"/>
    <lineage>
        <taxon>Eukaryota</taxon>
        <taxon>Amoebozoa</taxon>
        <taxon>Discosea</taxon>
        <taxon>Longamoebia</taxon>
        <taxon>Centramoebida</taxon>
        <taxon>Acanthamoebidae</taxon>
        <taxon>Acanthamoeba</taxon>
    </lineage>
</organism>
<name>L8GJZ9_ACACF</name>
<gene>
    <name evidence="1" type="ORF">ACA1_028150</name>
</gene>
<dbReference type="AlphaFoldDB" id="L8GJZ9"/>
<reference evidence="1 2" key="1">
    <citation type="journal article" date="2013" name="Genome Biol.">
        <title>Genome of Acanthamoeba castellanii highlights extensive lateral gene transfer and early evolution of tyrosine kinase signaling.</title>
        <authorList>
            <person name="Clarke M."/>
            <person name="Lohan A.J."/>
            <person name="Liu B."/>
            <person name="Lagkouvardos I."/>
            <person name="Roy S."/>
            <person name="Zafar N."/>
            <person name="Bertelli C."/>
            <person name="Schilde C."/>
            <person name="Kianianmomeni A."/>
            <person name="Burglin T.R."/>
            <person name="Frech C."/>
            <person name="Turcotte B."/>
            <person name="Kopec K.O."/>
            <person name="Synnott J.M."/>
            <person name="Choo C."/>
            <person name="Paponov I."/>
            <person name="Finkler A."/>
            <person name="Soon Heng Tan C."/>
            <person name="Hutchins A.P."/>
            <person name="Weinmeier T."/>
            <person name="Rattei T."/>
            <person name="Chu J.S."/>
            <person name="Gimenez G."/>
            <person name="Irimia M."/>
            <person name="Rigden D.J."/>
            <person name="Fitzpatrick D.A."/>
            <person name="Lorenzo-Morales J."/>
            <person name="Bateman A."/>
            <person name="Chiu C.H."/>
            <person name="Tang P."/>
            <person name="Hegemann P."/>
            <person name="Fromm H."/>
            <person name="Raoult D."/>
            <person name="Greub G."/>
            <person name="Miranda-Saavedra D."/>
            <person name="Chen N."/>
            <person name="Nash P."/>
            <person name="Ginger M.L."/>
            <person name="Horn M."/>
            <person name="Schaap P."/>
            <person name="Caler L."/>
            <person name="Loftus B."/>
        </authorList>
    </citation>
    <scope>NUCLEOTIDE SEQUENCE [LARGE SCALE GENOMIC DNA]</scope>
    <source>
        <strain evidence="1 2">Neff</strain>
    </source>
</reference>
<sequence>MVLQFNLPDDDFYKFLVGAWKRNLEWREFGGTYAHVRTSNTVVLIEEYQRLDTTPAKNNDVYLEWQYSGDTCHGQFMDKTSVAILNFFIRSSTVTATYRIMDADTIAVCITEVDERHKPTIQYGNMYRIDTKLYAPDAPSQQQPS</sequence>
<dbReference type="OMA" id="TATYRIM"/>
<proteinExistence type="predicted"/>
<dbReference type="KEGG" id="acan:ACA1_028150"/>